<proteinExistence type="predicted"/>
<dbReference type="AlphaFoldDB" id="A0A370U5R5"/>
<dbReference type="PANTHER" id="PTHR32071">
    <property type="entry name" value="TRANSCRIPTIONAL REGULATORY PROTEIN"/>
    <property type="match status" value="1"/>
</dbReference>
<protein>
    <submittedName>
        <fullName evidence="4">Sigma-54-dependent Fis family transcriptional regulator</fullName>
    </submittedName>
</protein>
<evidence type="ECO:0000313" key="5">
    <source>
        <dbReference type="Proteomes" id="UP000254326"/>
    </source>
</evidence>
<dbReference type="Pfam" id="PF00158">
    <property type="entry name" value="Sigma54_activat"/>
    <property type="match status" value="1"/>
</dbReference>
<dbReference type="Gene3D" id="3.40.50.300">
    <property type="entry name" value="P-loop containing nucleotide triphosphate hydrolases"/>
    <property type="match status" value="1"/>
</dbReference>
<dbReference type="Proteomes" id="UP000254326">
    <property type="component" value="Unassembled WGS sequence"/>
</dbReference>
<evidence type="ECO:0000313" key="4">
    <source>
        <dbReference type="EMBL" id="RDL43119.1"/>
    </source>
</evidence>
<dbReference type="Gene3D" id="1.10.10.60">
    <property type="entry name" value="Homeodomain-like"/>
    <property type="match status" value="1"/>
</dbReference>
<dbReference type="EMBL" id="QKRA01000009">
    <property type="protein sequence ID" value="RDL43119.1"/>
    <property type="molecule type" value="Genomic_DNA"/>
</dbReference>
<dbReference type="SMART" id="SM00382">
    <property type="entry name" value="AAA"/>
    <property type="match status" value="1"/>
</dbReference>
<dbReference type="PROSITE" id="PS00675">
    <property type="entry name" value="SIGMA54_INTERACT_1"/>
    <property type="match status" value="1"/>
</dbReference>
<accession>A0A370U5R5</accession>
<dbReference type="Pfam" id="PF25601">
    <property type="entry name" value="AAA_lid_14"/>
    <property type="match status" value="1"/>
</dbReference>
<dbReference type="InterPro" id="IPR002078">
    <property type="entry name" value="Sigma_54_int"/>
</dbReference>
<dbReference type="Gene3D" id="1.10.8.60">
    <property type="match status" value="1"/>
</dbReference>
<organism evidence="4 5">
    <name type="scientific">Marinomonas piezotolerans</name>
    <dbReference type="NCBI Taxonomy" id="2213058"/>
    <lineage>
        <taxon>Bacteria</taxon>
        <taxon>Pseudomonadati</taxon>
        <taxon>Pseudomonadota</taxon>
        <taxon>Gammaproteobacteria</taxon>
        <taxon>Oceanospirillales</taxon>
        <taxon>Oceanospirillaceae</taxon>
        <taxon>Marinomonas</taxon>
    </lineage>
</organism>
<dbReference type="InterPro" id="IPR025662">
    <property type="entry name" value="Sigma_54_int_dom_ATP-bd_1"/>
</dbReference>
<dbReference type="InterPro" id="IPR058031">
    <property type="entry name" value="AAA_lid_NorR"/>
</dbReference>
<keyword evidence="1" id="KW-0547">Nucleotide-binding</keyword>
<sequence length="499" mass="55375">MVCMEAVLVTWIGRRDLETIGTSNQGPILTTLQAFTFDKVVLIGAYTESELREFKAWLIECLGAYSLSIEAYQESLHSPIDFSSIYQVADRQLQRLYSDKANLSVLLSPGTPAMQAVWILLGKTKYPVTFYQSSREQGVEQVEIPFNIAAEYIPSAVSVDDQHLASLINDQAPVHAAFDDIITQDPNMLRLKKQAQILAEREVPVLIQGETGTGKELFARAIHNASKRDNKPFIALNCGAIPSELIDTTLFGHKKGAFTGAASDRAGVFQQADGGTLFLDEFGELTPAAQVRLLRAIQEGLVTPVGSQKEESVDVRIITATHRNLIEDIANGDFREDLFYRIAVGVLTLPPLRSREGDLLHLAEKLLAGLAKQDKALEDKKLSVDAKNLILLHRWPGNIRELRSTILRASLWSSDELISGEEMQQAFFHRPQKQNGLLDREISQGIDIQNIISELVAHYVPKALSAAKGNKSRAAELLGLKNYQTLNNWIDKHNVKNDV</sequence>
<evidence type="ECO:0000259" key="3">
    <source>
        <dbReference type="PROSITE" id="PS50045"/>
    </source>
</evidence>
<evidence type="ECO:0000256" key="2">
    <source>
        <dbReference type="ARBA" id="ARBA00022840"/>
    </source>
</evidence>
<dbReference type="InterPro" id="IPR003593">
    <property type="entry name" value="AAA+_ATPase"/>
</dbReference>
<dbReference type="PROSITE" id="PS50045">
    <property type="entry name" value="SIGMA54_INTERACT_4"/>
    <property type="match status" value="1"/>
</dbReference>
<gene>
    <name evidence="4" type="ORF">DN730_15520</name>
</gene>
<dbReference type="OrthoDB" id="9804019at2"/>
<dbReference type="CDD" id="cd00009">
    <property type="entry name" value="AAA"/>
    <property type="match status" value="1"/>
</dbReference>
<reference evidence="4 5" key="1">
    <citation type="submission" date="2018-06" db="EMBL/GenBank/DDBJ databases">
        <title>Marinomonas sp. YLB-05 draft genome sequence.</title>
        <authorList>
            <person name="Yu L."/>
            <person name="Tang X."/>
        </authorList>
    </citation>
    <scope>NUCLEOTIDE SEQUENCE [LARGE SCALE GENOMIC DNA]</scope>
    <source>
        <strain evidence="4 5">YLB-05</strain>
    </source>
</reference>
<name>A0A370U5R5_9GAMM</name>
<dbReference type="GO" id="GO:0006355">
    <property type="term" value="P:regulation of DNA-templated transcription"/>
    <property type="evidence" value="ECO:0007669"/>
    <property type="project" value="InterPro"/>
</dbReference>
<evidence type="ECO:0000256" key="1">
    <source>
        <dbReference type="ARBA" id="ARBA00022741"/>
    </source>
</evidence>
<dbReference type="SUPFAM" id="SSF52540">
    <property type="entry name" value="P-loop containing nucleoside triphosphate hydrolases"/>
    <property type="match status" value="1"/>
</dbReference>
<keyword evidence="5" id="KW-1185">Reference proteome</keyword>
<keyword evidence="2" id="KW-0067">ATP-binding</keyword>
<dbReference type="InterPro" id="IPR027417">
    <property type="entry name" value="P-loop_NTPase"/>
</dbReference>
<comment type="caution">
    <text evidence="4">The sequence shown here is derived from an EMBL/GenBank/DDBJ whole genome shotgun (WGS) entry which is preliminary data.</text>
</comment>
<feature type="domain" description="Sigma-54 factor interaction" evidence="3">
    <location>
        <begin position="181"/>
        <end position="411"/>
    </location>
</feature>
<dbReference type="GO" id="GO:0005524">
    <property type="term" value="F:ATP binding"/>
    <property type="evidence" value="ECO:0007669"/>
    <property type="project" value="UniProtKB-KW"/>
</dbReference>
<dbReference type="FunFam" id="3.40.50.300:FF:000006">
    <property type="entry name" value="DNA-binding transcriptional regulator NtrC"/>
    <property type="match status" value="1"/>
</dbReference>